<comment type="caution">
    <text evidence="9">The sequence shown here is derived from an EMBL/GenBank/DDBJ whole genome shotgun (WGS) entry which is preliminary data.</text>
</comment>
<dbReference type="GO" id="GO:0046872">
    <property type="term" value="F:metal ion binding"/>
    <property type="evidence" value="ECO:0007669"/>
    <property type="project" value="UniProtKB-KW"/>
</dbReference>
<dbReference type="Pfam" id="PF18765">
    <property type="entry name" value="Polbeta"/>
    <property type="match status" value="1"/>
</dbReference>
<evidence type="ECO:0000313" key="10">
    <source>
        <dbReference type="Proteomes" id="UP000177610"/>
    </source>
</evidence>
<keyword evidence="7" id="KW-0460">Magnesium</keyword>
<keyword evidence="6" id="KW-0067">ATP-binding</keyword>
<dbReference type="PANTHER" id="PTHR33571:SF14">
    <property type="entry name" value="PROTEIN ADENYLYLTRANSFERASE MJ0435-RELATED"/>
    <property type="match status" value="1"/>
</dbReference>
<keyword evidence="5" id="KW-0547">Nucleotide-binding</keyword>
<accession>A0A1F5N920</accession>
<dbReference type="Proteomes" id="UP000177610">
    <property type="component" value="Unassembled WGS sequence"/>
</dbReference>
<reference evidence="9 10" key="1">
    <citation type="journal article" date="2016" name="Nat. Commun.">
        <title>Thousands of microbial genomes shed light on interconnected biogeochemical processes in an aquifer system.</title>
        <authorList>
            <person name="Anantharaman K."/>
            <person name="Brown C.T."/>
            <person name="Hug L.A."/>
            <person name="Sharon I."/>
            <person name="Castelle C.J."/>
            <person name="Probst A.J."/>
            <person name="Thomas B.C."/>
            <person name="Singh A."/>
            <person name="Wilkins M.J."/>
            <person name="Karaoz U."/>
            <person name="Brodie E.L."/>
            <person name="Williams K.H."/>
            <person name="Hubbard S.S."/>
            <person name="Banfield J.F."/>
        </authorList>
    </citation>
    <scope>NUCLEOTIDE SEQUENCE [LARGE SCALE GENOMIC DNA]</scope>
</reference>
<keyword evidence="4" id="KW-0479">Metal-binding</keyword>
<evidence type="ECO:0000256" key="4">
    <source>
        <dbReference type="ARBA" id="ARBA00022723"/>
    </source>
</evidence>
<dbReference type="AlphaFoldDB" id="A0A1F5N920"/>
<dbReference type="GO" id="GO:0005524">
    <property type="term" value="F:ATP binding"/>
    <property type="evidence" value="ECO:0007669"/>
    <property type="project" value="UniProtKB-KW"/>
</dbReference>
<dbReference type="STRING" id="1817821.A2717_00670"/>
<dbReference type="PANTHER" id="PTHR33571">
    <property type="entry name" value="SSL8005 PROTEIN"/>
    <property type="match status" value="1"/>
</dbReference>
<dbReference type="GO" id="GO:0016779">
    <property type="term" value="F:nucleotidyltransferase activity"/>
    <property type="evidence" value="ECO:0007669"/>
    <property type="project" value="UniProtKB-KW"/>
</dbReference>
<dbReference type="InterPro" id="IPR052038">
    <property type="entry name" value="Type-VII_TA_antitoxin"/>
</dbReference>
<evidence type="ECO:0000259" key="8">
    <source>
        <dbReference type="Pfam" id="PF18765"/>
    </source>
</evidence>
<dbReference type="InterPro" id="IPR043519">
    <property type="entry name" value="NT_sf"/>
</dbReference>
<gene>
    <name evidence="9" type="ORF">A2717_00670</name>
</gene>
<evidence type="ECO:0000256" key="7">
    <source>
        <dbReference type="ARBA" id="ARBA00022842"/>
    </source>
</evidence>
<dbReference type="InterPro" id="IPR041633">
    <property type="entry name" value="Polbeta"/>
</dbReference>
<dbReference type="Gene3D" id="3.30.460.10">
    <property type="entry name" value="Beta Polymerase, domain 2"/>
    <property type="match status" value="1"/>
</dbReference>
<evidence type="ECO:0000256" key="2">
    <source>
        <dbReference type="ARBA" id="ARBA00022679"/>
    </source>
</evidence>
<evidence type="ECO:0000256" key="1">
    <source>
        <dbReference type="ARBA" id="ARBA00001946"/>
    </source>
</evidence>
<evidence type="ECO:0000256" key="5">
    <source>
        <dbReference type="ARBA" id="ARBA00022741"/>
    </source>
</evidence>
<keyword evidence="3" id="KW-0548">Nucleotidyltransferase</keyword>
<name>A0A1F5N920_9BACT</name>
<sequence>MTIQEISNKIIPVLKANGVEYAAVFGSMARGKVKPESDVDILVRFSKDISLLDHIGIAQKLEDTLQRKVDLISEHSLSKYVVPNVKKDLAVIYGQSQRPDLS</sequence>
<dbReference type="SUPFAM" id="SSF81301">
    <property type="entry name" value="Nucleotidyltransferase"/>
    <property type="match status" value="1"/>
</dbReference>
<dbReference type="EMBL" id="MFEH01000002">
    <property type="protein sequence ID" value="OGE74032.1"/>
    <property type="molecule type" value="Genomic_DNA"/>
</dbReference>
<keyword evidence="2" id="KW-0808">Transferase</keyword>
<dbReference type="CDD" id="cd05403">
    <property type="entry name" value="NT_KNTase_like"/>
    <property type="match status" value="1"/>
</dbReference>
<proteinExistence type="predicted"/>
<evidence type="ECO:0000256" key="6">
    <source>
        <dbReference type="ARBA" id="ARBA00022840"/>
    </source>
</evidence>
<evidence type="ECO:0000313" key="9">
    <source>
        <dbReference type="EMBL" id="OGE74032.1"/>
    </source>
</evidence>
<evidence type="ECO:0000256" key="3">
    <source>
        <dbReference type="ARBA" id="ARBA00022695"/>
    </source>
</evidence>
<feature type="domain" description="Polymerase beta nucleotidyltransferase" evidence="8">
    <location>
        <begin position="8"/>
        <end position="97"/>
    </location>
</feature>
<protein>
    <recommendedName>
        <fullName evidence="8">Polymerase beta nucleotidyltransferase domain-containing protein</fullName>
    </recommendedName>
</protein>
<organism evidence="9 10">
    <name type="scientific">Candidatus Doudnabacteria bacterium RIFCSPHIGHO2_01_FULL_41_86</name>
    <dbReference type="NCBI Taxonomy" id="1817821"/>
    <lineage>
        <taxon>Bacteria</taxon>
        <taxon>Candidatus Doudnaibacteriota</taxon>
    </lineage>
</organism>
<comment type="cofactor">
    <cofactor evidence="1">
        <name>Mg(2+)</name>
        <dbReference type="ChEBI" id="CHEBI:18420"/>
    </cofactor>
</comment>